<proteinExistence type="predicted"/>
<dbReference type="AlphaFoldDB" id="A0A3A3YS96"/>
<dbReference type="EMBL" id="QZEZ01000007">
    <property type="protein sequence ID" value="RJK94280.1"/>
    <property type="molecule type" value="Genomic_DNA"/>
</dbReference>
<dbReference type="OrthoDB" id="2613830at2"/>
<dbReference type="Gene3D" id="3.10.180.10">
    <property type="entry name" value="2,3-Dihydroxybiphenyl 1,2-Dioxygenase, domain 1"/>
    <property type="match status" value="1"/>
</dbReference>
<evidence type="ECO:0000313" key="3">
    <source>
        <dbReference type="EMBL" id="RJK94280.1"/>
    </source>
</evidence>
<protein>
    <submittedName>
        <fullName evidence="3">Glyoxalase</fullName>
    </submittedName>
</protein>
<dbReference type="PANTHER" id="PTHR43048:SF6">
    <property type="entry name" value="BLR8189 PROTEIN"/>
    <property type="match status" value="1"/>
</dbReference>
<dbReference type="RefSeq" id="WP_119951289.1">
    <property type="nucleotide sequence ID" value="NZ_QZEZ01000007.1"/>
</dbReference>
<evidence type="ECO:0000313" key="4">
    <source>
        <dbReference type="Proteomes" id="UP000265614"/>
    </source>
</evidence>
<dbReference type="InterPro" id="IPR051785">
    <property type="entry name" value="MMCE/EMCE_epimerase"/>
</dbReference>
<keyword evidence="4" id="KW-1185">Reference proteome</keyword>
<reference evidence="3 4" key="1">
    <citation type="submission" date="2018-09" db="EMBL/GenBank/DDBJ databases">
        <title>YIM 75000 draft genome.</title>
        <authorList>
            <person name="Tang S."/>
            <person name="Feng Y."/>
        </authorList>
    </citation>
    <scope>NUCLEOTIDE SEQUENCE [LARGE SCALE GENOMIC DNA]</scope>
    <source>
        <strain evidence="3 4">YIM 75000</strain>
    </source>
</reference>
<dbReference type="GO" id="GO:0046872">
    <property type="term" value="F:metal ion binding"/>
    <property type="evidence" value="ECO:0007669"/>
    <property type="project" value="UniProtKB-KW"/>
</dbReference>
<evidence type="ECO:0000256" key="1">
    <source>
        <dbReference type="ARBA" id="ARBA00022723"/>
    </source>
</evidence>
<dbReference type="Pfam" id="PF13669">
    <property type="entry name" value="Glyoxalase_4"/>
    <property type="match status" value="1"/>
</dbReference>
<gene>
    <name evidence="3" type="ORF">D5H78_14950</name>
</gene>
<dbReference type="SUPFAM" id="SSF54593">
    <property type="entry name" value="Glyoxalase/Bleomycin resistance protein/Dihydroxybiphenyl dioxygenase"/>
    <property type="match status" value="1"/>
</dbReference>
<evidence type="ECO:0000259" key="2">
    <source>
        <dbReference type="PROSITE" id="PS51819"/>
    </source>
</evidence>
<organism evidence="3 4">
    <name type="scientific">Vallicoccus soli</name>
    <dbReference type="NCBI Taxonomy" id="2339232"/>
    <lineage>
        <taxon>Bacteria</taxon>
        <taxon>Bacillati</taxon>
        <taxon>Actinomycetota</taxon>
        <taxon>Actinomycetes</taxon>
        <taxon>Motilibacterales</taxon>
        <taxon>Vallicoccaceae</taxon>
        <taxon>Vallicoccus</taxon>
    </lineage>
</organism>
<feature type="domain" description="VOC" evidence="2">
    <location>
        <begin position="7"/>
        <end position="155"/>
    </location>
</feature>
<dbReference type="PANTHER" id="PTHR43048">
    <property type="entry name" value="METHYLMALONYL-COA EPIMERASE"/>
    <property type="match status" value="1"/>
</dbReference>
<comment type="caution">
    <text evidence="3">The sequence shown here is derived from an EMBL/GenBank/DDBJ whole genome shotgun (WGS) entry which is preliminary data.</text>
</comment>
<name>A0A3A3YS96_9ACTN</name>
<dbReference type="InterPro" id="IPR037523">
    <property type="entry name" value="VOC_core"/>
</dbReference>
<accession>A0A3A3YS96</accession>
<dbReference type="Proteomes" id="UP000265614">
    <property type="component" value="Unassembled WGS sequence"/>
</dbReference>
<dbReference type="InterPro" id="IPR029068">
    <property type="entry name" value="Glyas_Bleomycin-R_OHBP_Dase"/>
</dbReference>
<dbReference type="GO" id="GO:0004493">
    <property type="term" value="F:methylmalonyl-CoA epimerase activity"/>
    <property type="evidence" value="ECO:0007669"/>
    <property type="project" value="TreeGrafter"/>
</dbReference>
<keyword evidence="1" id="KW-0479">Metal-binding</keyword>
<sequence>MPAGARGIDHVGLTVPDLDAATRFFVEAFGAEVIYDTEMRGRGPVSGPGVEARLGVPPGTVQVAIRMVRLPDGPGIELFEYVVDGQRPPARACDVGLQHLALYVDDLDAALLDLVLAGGEPLSEPHPLPGWESGEGNRFVYCRAPWGSLIELITWPSPAPYELMTPLRRWVPRPLGAPQDEAVAAGDGEAGA</sequence>
<dbReference type="GO" id="GO:0046491">
    <property type="term" value="P:L-methylmalonyl-CoA metabolic process"/>
    <property type="evidence" value="ECO:0007669"/>
    <property type="project" value="TreeGrafter"/>
</dbReference>
<dbReference type="PROSITE" id="PS51819">
    <property type="entry name" value="VOC"/>
    <property type="match status" value="1"/>
</dbReference>